<dbReference type="SUPFAM" id="SSF53649">
    <property type="entry name" value="Alkaline phosphatase-like"/>
    <property type="match status" value="1"/>
</dbReference>
<dbReference type="InterPro" id="IPR000917">
    <property type="entry name" value="Sulfatase_N"/>
</dbReference>
<dbReference type="AlphaFoldDB" id="A0A645A935"/>
<dbReference type="CDD" id="cd16027">
    <property type="entry name" value="SGSH"/>
    <property type="match status" value="1"/>
</dbReference>
<evidence type="ECO:0000313" key="4">
    <source>
        <dbReference type="EMBL" id="MPM49689.1"/>
    </source>
</evidence>
<evidence type="ECO:0000259" key="3">
    <source>
        <dbReference type="Pfam" id="PF00884"/>
    </source>
</evidence>
<name>A0A645A935_9ZZZZ</name>
<gene>
    <name evidence="4" type="ORF">SDC9_96419</name>
</gene>
<organism evidence="4">
    <name type="scientific">bioreactor metagenome</name>
    <dbReference type="NCBI Taxonomy" id="1076179"/>
    <lineage>
        <taxon>unclassified sequences</taxon>
        <taxon>metagenomes</taxon>
        <taxon>ecological metagenomes</taxon>
    </lineage>
</organism>
<feature type="domain" description="Sulfatase N-terminal" evidence="3">
    <location>
        <begin position="38"/>
        <end position="330"/>
    </location>
</feature>
<comment type="caution">
    <text evidence="4">The sequence shown here is derived from an EMBL/GenBank/DDBJ whole genome shotgun (WGS) entry which is preliminary data.</text>
</comment>
<comment type="similarity">
    <text evidence="1">Belongs to the sulfatase family.</text>
</comment>
<dbReference type="InterPro" id="IPR017850">
    <property type="entry name" value="Alkaline_phosphatase_core_sf"/>
</dbReference>
<evidence type="ECO:0000256" key="1">
    <source>
        <dbReference type="ARBA" id="ARBA00008779"/>
    </source>
</evidence>
<dbReference type="InterPro" id="IPR050738">
    <property type="entry name" value="Sulfatase"/>
</dbReference>
<dbReference type="PANTHER" id="PTHR42693">
    <property type="entry name" value="ARYLSULFATASE FAMILY MEMBER"/>
    <property type="match status" value="1"/>
</dbReference>
<evidence type="ECO:0000256" key="2">
    <source>
        <dbReference type="ARBA" id="ARBA00022801"/>
    </source>
</evidence>
<dbReference type="Gene3D" id="3.40.720.10">
    <property type="entry name" value="Alkaline Phosphatase, subunit A"/>
    <property type="match status" value="1"/>
</dbReference>
<keyword evidence="2" id="KW-0378">Hydrolase</keyword>
<sequence>MKTMNVSKFIIGAGISSFLVIPVQAKKVASEKNQKNLNILLITADDLNYSSTGFWGSKVPDITPNLDKLAAQGMIFKNAHVNCAVSQPSRAVLATGMYAHRNGVEGFYHTEKNIPTVMSVLREHGYLVGIAGKVPHSTPIKEFKWDMAFDQPNLGQGRNPQRYYEVLKEFVATSKKNKKPFYFMLNSHDPHRPFHGSEADIKMLKDGAVYPPPSRIYSTNEIEVPGFLPDIPAVRTELAQYFSSVRRLDDTVGAVLRVLKEEGVLDNTLIIFLSDNGISAPFAKTNVYLNSTRTPWIVSLPGVVKPGTRNSEEFISGIDFMPTVLDVCGIDIPENIDGKSFLPLMKGERQDSRTRVFTQFYETSGKNRYPMFAVQDNKYGYIYNAWSDGKYQFKNDSQGGIAFKGMVTEGKTDFNIQKRVDLLWYRVPEEFYDLENDPNALNNLINDPAYFDTIVNYRRELLTWMKQYESNATDVFEKLCEYNGSRNRYIKEDRGKIDNGKKNPKNLAISPL</sequence>
<reference evidence="4" key="1">
    <citation type="submission" date="2019-08" db="EMBL/GenBank/DDBJ databases">
        <authorList>
            <person name="Kucharzyk K."/>
            <person name="Murdoch R.W."/>
            <person name="Higgins S."/>
            <person name="Loffler F."/>
        </authorList>
    </citation>
    <scope>NUCLEOTIDE SEQUENCE</scope>
</reference>
<proteinExistence type="inferred from homology"/>
<dbReference type="Pfam" id="PF00884">
    <property type="entry name" value="Sulfatase"/>
    <property type="match status" value="1"/>
</dbReference>
<dbReference type="PANTHER" id="PTHR42693:SF53">
    <property type="entry name" value="ENDO-4-O-SULFATASE"/>
    <property type="match status" value="1"/>
</dbReference>
<protein>
    <recommendedName>
        <fullName evidence="3">Sulfatase N-terminal domain-containing protein</fullName>
    </recommendedName>
</protein>
<dbReference type="EMBL" id="VSSQ01012633">
    <property type="protein sequence ID" value="MPM49689.1"/>
    <property type="molecule type" value="Genomic_DNA"/>
</dbReference>
<dbReference type="GO" id="GO:0004065">
    <property type="term" value="F:arylsulfatase activity"/>
    <property type="evidence" value="ECO:0007669"/>
    <property type="project" value="TreeGrafter"/>
</dbReference>
<accession>A0A645A935</accession>